<accession>A0A5N5T1R3</accession>
<dbReference type="GO" id="GO:0045476">
    <property type="term" value="P:nurse cell apoptotic process"/>
    <property type="evidence" value="ECO:0007669"/>
    <property type="project" value="UniProtKB-ARBA"/>
</dbReference>
<dbReference type="InterPro" id="IPR051095">
    <property type="entry name" value="Dros_DevTransReg"/>
</dbReference>
<dbReference type="SUPFAM" id="SSF54695">
    <property type="entry name" value="POZ domain"/>
    <property type="match status" value="1"/>
</dbReference>
<name>A0A5N5T1R3_9CRUS</name>
<evidence type="ECO:0000256" key="6">
    <source>
        <dbReference type="SAM" id="MobiDB-lite"/>
    </source>
</evidence>
<dbReference type="Proteomes" id="UP000326759">
    <property type="component" value="Unassembled WGS sequence"/>
</dbReference>
<evidence type="ECO:0000313" key="9">
    <source>
        <dbReference type="Proteomes" id="UP000326759"/>
    </source>
</evidence>
<feature type="compositionally biased region" description="Polar residues" evidence="6">
    <location>
        <begin position="207"/>
        <end position="218"/>
    </location>
</feature>
<comment type="function">
    <text evidence="5">Putative transcription factor required for axon growth and guidance in the central and peripheral nervous systems. Repels CNS axons away from the midline by promoting the expression of the midline repellent sli and its receptor robo.</text>
</comment>
<evidence type="ECO:0000256" key="4">
    <source>
        <dbReference type="ARBA" id="ARBA00023242"/>
    </source>
</evidence>
<evidence type="ECO:0000256" key="2">
    <source>
        <dbReference type="ARBA" id="ARBA00022782"/>
    </source>
</evidence>
<keyword evidence="9" id="KW-1185">Reference proteome</keyword>
<dbReference type="AlphaFoldDB" id="A0A5N5T1R3"/>
<protein>
    <submittedName>
        <fullName evidence="8">Longitudinals lacking protein</fullName>
    </submittedName>
</protein>
<gene>
    <name evidence="8" type="primary">lola_7</name>
    <name evidence="8" type="ORF">Anas_10073</name>
</gene>
<keyword evidence="2" id="KW-0221">Differentiation</keyword>
<organism evidence="8 9">
    <name type="scientific">Armadillidium nasatum</name>
    <dbReference type="NCBI Taxonomy" id="96803"/>
    <lineage>
        <taxon>Eukaryota</taxon>
        <taxon>Metazoa</taxon>
        <taxon>Ecdysozoa</taxon>
        <taxon>Arthropoda</taxon>
        <taxon>Crustacea</taxon>
        <taxon>Multicrustacea</taxon>
        <taxon>Malacostraca</taxon>
        <taxon>Eumalacostraca</taxon>
        <taxon>Peracarida</taxon>
        <taxon>Isopoda</taxon>
        <taxon>Oniscidea</taxon>
        <taxon>Crinocheta</taxon>
        <taxon>Armadillidiidae</taxon>
        <taxon>Armadillidium</taxon>
    </lineage>
</organism>
<dbReference type="OrthoDB" id="2311693at2759"/>
<feature type="region of interest" description="Disordered" evidence="6">
    <location>
        <begin position="202"/>
        <end position="384"/>
    </location>
</feature>
<dbReference type="Gene3D" id="3.30.710.10">
    <property type="entry name" value="Potassium Channel Kv1.1, Chain A"/>
    <property type="match status" value="1"/>
</dbReference>
<keyword evidence="1" id="KW-0217">Developmental protein</keyword>
<feature type="compositionally biased region" description="Low complexity" evidence="6">
    <location>
        <begin position="238"/>
        <end position="275"/>
    </location>
</feature>
<evidence type="ECO:0000259" key="7">
    <source>
        <dbReference type="PROSITE" id="PS50097"/>
    </source>
</evidence>
<dbReference type="InterPro" id="IPR000210">
    <property type="entry name" value="BTB/POZ_dom"/>
</dbReference>
<keyword evidence="4" id="KW-0539">Nucleus</keyword>
<dbReference type="GO" id="GO:0005634">
    <property type="term" value="C:nucleus"/>
    <property type="evidence" value="ECO:0007669"/>
    <property type="project" value="UniProtKB-ARBA"/>
</dbReference>
<feature type="domain" description="BTB" evidence="7">
    <location>
        <begin position="113"/>
        <end position="178"/>
    </location>
</feature>
<sequence>MRKIIEENCLAFDFTILKLSGFSDMKDLKLALPCLAISKVCHEKEAVGQLVFPIEIELGHHLFKHETKIGFAESIEKKLYSKMEDGLLSLKWNNHKTTFFEILKLLRDKANFADATLAVEGKFYQVHKLVLSTCSEYFSEIFERTPCKSPVIVLKDVRCQDLESLLDYMYMGEVNVNQTDLALLLKTAECLRIKGLAVPDDDPIRHSSASVHNKSHSLNADDVTKDIPPAKRRKEDNSSSAPSTLSPSRNSSSCSRPQPSSPSHTTSHSAKTSTPVNTDSSSSRDHQPDIPLVKVELEENEDGEETFNNSDTNYDASSVSAEGRGTDFSIDKAEHDPSTYPNANFSSQHTAEMQWEDGENSFPQESFTGDSSSQQTGGMNSLCF</sequence>
<evidence type="ECO:0000256" key="5">
    <source>
        <dbReference type="ARBA" id="ARBA00037382"/>
    </source>
</evidence>
<dbReference type="GO" id="GO:0045467">
    <property type="term" value="P:R7 cell development"/>
    <property type="evidence" value="ECO:0007669"/>
    <property type="project" value="UniProtKB-ARBA"/>
</dbReference>
<dbReference type="PROSITE" id="PS50097">
    <property type="entry name" value="BTB"/>
    <property type="match status" value="1"/>
</dbReference>
<dbReference type="GO" id="GO:0007526">
    <property type="term" value="P:larval somatic muscle development"/>
    <property type="evidence" value="ECO:0007669"/>
    <property type="project" value="UniProtKB-ARBA"/>
</dbReference>
<feature type="compositionally biased region" description="Basic and acidic residues" evidence="6">
    <location>
        <begin position="222"/>
        <end position="237"/>
    </location>
</feature>
<keyword evidence="3" id="KW-0524">Neurogenesis</keyword>
<dbReference type="GO" id="GO:0048813">
    <property type="term" value="P:dendrite morphogenesis"/>
    <property type="evidence" value="ECO:0007669"/>
    <property type="project" value="UniProtKB-ARBA"/>
</dbReference>
<evidence type="ECO:0000256" key="1">
    <source>
        <dbReference type="ARBA" id="ARBA00022473"/>
    </source>
</evidence>
<dbReference type="CDD" id="cd18315">
    <property type="entry name" value="BTB_POZ_BAB-like"/>
    <property type="match status" value="1"/>
</dbReference>
<proteinExistence type="predicted"/>
<dbReference type="GO" id="GO:0006357">
    <property type="term" value="P:regulation of transcription by RNA polymerase II"/>
    <property type="evidence" value="ECO:0007669"/>
    <property type="project" value="TreeGrafter"/>
</dbReference>
<dbReference type="PANTHER" id="PTHR23110:SF111">
    <property type="entry name" value="LONGITUDINALS LACKING PROTEIN, ISOFORMS F_I_K_T"/>
    <property type="match status" value="1"/>
</dbReference>
<feature type="compositionally biased region" description="Polar residues" evidence="6">
    <location>
        <begin position="361"/>
        <end position="384"/>
    </location>
</feature>
<dbReference type="SMART" id="SM00225">
    <property type="entry name" value="BTB"/>
    <property type="match status" value="1"/>
</dbReference>
<feature type="compositionally biased region" description="Polar residues" evidence="6">
    <location>
        <begin position="339"/>
        <end position="351"/>
    </location>
</feature>
<evidence type="ECO:0000313" key="8">
    <source>
        <dbReference type="EMBL" id="KAB7499929.1"/>
    </source>
</evidence>
<dbReference type="GO" id="GO:0035167">
    <property type="term" value="P:larval lymph gland hemopoiesis"/>
    <property type="evidence" value="ECO:0007669"/>
    <property type="project" value="UniProtKB-ARBA"/>
</dbReference>
<dbReference type="PANTHER" id="PTHR23110">
    <property type="entry name" value="BTB DOMAIN TRANSCRIPTION FACTOR"/>
    <property type="match status" value="1"/>
</dbReference>
<reference evidence="8 9" key="1">
    <citation type="journal article" date="2019" name="PLoS Biol.">
        <title>Sex chromosomes control vertical transmission of feminizing Wolbachia symbionts in an isopod.</title>
        <authorList>
            <person name="Becking T."/>
            <person name="Chebbi M.A."/>
            <person name="Giraud I."/>
            <person name="Moumen B."/>
            <person name="Laverre T."/>
            <person name="Caubet Y."/>
            <person name="Peccoud J."/>
            <person name="Gilbert C."/>
            <person name="Cordaux R."/>
        </authorList>
    </citation>
    <scope>NUCLEOTIDE SEQUENCE [LARGE SCALE GENOMIC DNA]</scope>
    <source>
        <strain evidence="8">ANa2</strain>
        <tissue evidence="8">Whole body excluding digestive tract and cuticle</tissue>
    </source>
</reference>
<dbReference type="InterPro" id="IPR011333">
    <property type="entry name" value="SKP1/BTB/POZ_sf"/>
</dbReference>
<dbReference type="GO" id="GO:0016199">
    <property type="term" value="P:axon midline choice point recognition"/>
    <property type="evidence" value="ECO:0007669"/>
    <property type="project" value="UniProtKB-ARBA"/>
</dbReference>
<comment type="caution">
    <text evidence="8">The sequence shown here is derived from an EMBL/GenBank/DDBJ whole genome shotgun (WGS) entry which is preliminary data.</text>
</comment>
<evidence type="ECO:0000256" key="3">
    <source>
        <dbReference type="ARBA" id="ARBA00022902"/>
    </source>
</evidence>
<dbReference type="GO" id="GO:0007464">
    <property type="term" value="P:R3/R4 cell fate commitment"/>
    <property type="evidence" value="ECO:0007669"/>
    <property type="project" value="UniProtKB-ARBA"/>
</dbReference>
<dbReference type="Pfam" id="PF00651">
    <property type="entry name" value="BTB"/>
    <property type="match status" value="1"/>
</dbReference>
<dbReference type="GO" id="GO:0008406">
    <property type="term" value="P:gonad development"/>
    <property type="evidence" value="ECO:0007669"/>
    <property type="project" value="UniProtKB-ARBA"/>
</dbReference>
<dbReference type="EMBL" id="SEYY01016005">
    <property type="protein sequence ID" value="KAB7499929.1"/>
    <property type="molecule type" value="Genomic_DNA"/>
</dbReference>
<feature type="compositionally biased region" description="Polar residues" evidence="6">
    <location>
        <begin position="306"/>
        <end position="320"/>
    </location>
</feature>